<dbReference type="InterPro" id="IPR001570">
    <property type="entry name" value="Peptidase_M4_C_domain"/>
</dbReference>
<gene>
    <name evidence="10" type="ORF">CAP_4464</name>
</gene>
<evidence type="ECO:0000259" key="9">
    <source>
        <dbReference type="PROSITE" id="PS51841"/>
    </source>
</evidence>
<dbReference type="InterPro" id="IPR013856">
    <property type="entry name" value="Peptidase_M4_domain"/>
</dbReference>
<keyword evidence="3" id="KW-0479">Metal-binding</keyword>
<dbReference type="Gene3D" id="3.10.170.10">
    <property type="match status" value="1"/>
</dbReference>
<dbReference type="Pfam" id="PF00932">
    <property type="entry name" value="LTD"/>
    <property type="match status" value="1"/>
</dbReference>
<evidence type="ECO:0000256" key="8">
    <source>
        <dbReference type="PIRSR" id="PIRSR623612-1"/>
    </source>
</evidence>
<dbReference type="PROSITE" id="PS51841">
    <property type="entry name" value="LTD"/>
    <property type="match status" value="1"/>
</dbReference>
<evidence type="ECO:0000256" key="5">
    <source>
        <dbReference type="ARBA" id="ARBA00022801"/>
    </source>
</evidence>
<dbReference type="InterPro" id="IPR007280">
    <property type="entry name" value="Peptidase_C_arc/bac"/>
</dbReference>
<name>A0A017T7E0_9BACT</name>
<dbReference type="eggNOG" id="COG2374">
    <property type="taxonomic scope" value="Bacteria"/>
</dbReference>
<keyword evidence="7" id="KW-0482">Metalloprotease</keyword>
<keyword evidence="2" id="KW-0645">Protease</keyword>
<dbReference type="InterPro" id="IPR027268">
    <property type="entry name" value="Peptidase_M4/M1_CTD_sf"/>
</dbReference>
<feature type="active site" description="Proton donor" evidence="8">
    <location>
        <position position="463"/>
    </location>
</feature>
<feature type="active site" evidence="8">
    <location>
        <position position="374"/>
    </location>
</feature>
<dbReference type="Proteomes" id="UP000019678">
    <property type="component" value="Unassembled WGS sequence"/>
</dbReference>
<keyword evidence="11" id="KW-1185">Reference proteome</keyword>
<dbReference type="GO" id="GO:0046872">
    <property type="term" value="F:metal ion binding"/>
    <property type="evidence" value="ECO:0007669"/>
    <property type="project" value="UniProtKB-KW"/>
</dbReference>
<dbReference type="PANTHER" id="PTHR33794:SF1">
    <property type="entry name" value="BACILLOLYSIN"/>
    <property type="match status" value="1"/>
</dbReference>
<evidence type="ECO:0000256" key="7">
    <source>
        <dbReference type="ARBA" id="ARBA00023049"/>
    </source>
</evidence>
<dbReference type="Gene3D" id="1.10.390.10">
    <property type="entry name" value="Neutral Protease Domain 2"/>
    <property type="match status" value="1"/>
</dbReference>
<dbReference type="Pfam" id="PF04151">
    <property type="entry name" value="PPC"/>
    <property type="match status" value="1"/>
</dbReference>
<protein>
    <recommendedName>
        <fullName evidence="9">LTD domain-containing protein</fullName>
    </recommendedName>
</protein>
<keyword evidence="4" id="KW-0732">Signal</keyword>
<dbReference type="Gene3D" id="3.10.450.490">
    <property type="match status" value="1"/>
</dbReference>
<dbReference type="InterPro" id="IPR036415">
    <property type="entry name" value="Lamin_tail_dom_sf"/>
</dbReference>
<dbReference type="InterPro" id="IPR001322">
    <property type="entry name" value="Lamin_tail_dom"/>
</dbReference>
<evidence type="ECO:0000256" key="1">
    <source>
        <dbReference type="ARBA" id="ARBA00009388"/>
    </source>
</evidence>
<dbReference type="GO" id="GO:0004222">
    <property type="term" value="F:metalloendopeptidase activity"/>
    <property type="evidence" value="ECO:0007669"/>
    <property type="project" value="InterPro"/>
</dbReference>
<dbReference type="CDD" id="cd09597">
    <property type="entry name" value="M4_TLP"/>
    <property type="match status" value="1"/>
</dbReference>
<dbReference type="Pfam" id="PF02868">
    <property type="entry name" value="Peptidase_M4_C"/>
    <property type="match status" value="1"/>
</dbReference>
<sequence length="840" mass="87685">MLLGAASCLFSEGERSFLGSSQGESMIRKKLLRGLCLTSLVIAAAACQGPGDDSDMEGDVASTPDERGADILAHLAALPEARVLHLDAAAVPRFVMGDLGKIEVATRAADTDFRAALDALAPVFRANAEELVLQKSSTDEDGVHHFRFSQVKNGLRVIGAELLLHARDGVIHAANGNARADLNAARVPEIDEADARRIARDATEAMDVAVKDDVELAYRVSEVNTDRLDLVYAVDVMGMQEDGLPLHDTVLVDALDGTIVQRLPHIHAALTRNVYSAGGGTTLPGTLARSEGQSVVGDGVVNANYDWLGVVHDCYSTLLARDSYDGLGAPITSTVRYGVNNVNAFWNGSQLVFGGGNGTTIANLASALDLTAHEFTHAVTQSTSNLAYTGESGGINESLSDIMASLCEWNLDGKVVSADTWKVGEDVWTPAISGDAMRYMNDPALDGASADHYADYHAAMAVHHSSGISNLAFYLLAQGGTHPRGQTSVSVTGIGIEKAAKTFHRANTQYLTSTATFLDLKAATQAASTWTLALPERDQVLLAWEAVGVGTPNPAPLTNNVAVTGLGGKEGSVAYFSLNVPATASSLTFTISGGTGDADLYVRSASLPTISTYECRPYLPGNSETCTITGIQPGTYYVMLQAFTAYAGVSLQGSFTAPAGYQHLVINEIDYDNIGTDGAEYVEVYNPTGATVDLTGHSLVFINGGDNTAYMTVDLASAGTLTPGQYLVVGSTAVTTPAGAKKIAWSGAQSNRIQNDKEGVALVRGSAVLDKLSYEGGITAAIIPGVGTVSLVEGTVLSSSVADSNTIGLTLGRTPNGQDADNANAEWQVSSTLTPGAANP</sequence>
<keyword evidence="5" id="KW-0378">Hydrolase</keyword>
<keyword evidence="6" id="KW-0862">Zinc</keyword>
<evidence type="ECO:0000313" key="10">
    <source>
        <dbReference type="EMBL" id="EYF04496.1"/>
    </source>
</evidence>
<reference evidence="10 11" key="1">
    <citation type="submission" date="2013-05" db="EMBL/GenBank/DDBJ databases">
        <title>Genome assembly of Chondromyces apiculatus DSM 436.</title>
        <authorList>
            <person name="Sharma G."/>
            <person name="Khatri I."/>
            <person name="Kaur C."/>
            <person name="Mayilraj S."/>
            <person name="Subramanian S."/>
        </authorList>
    </citation>
    <scope>NUCLEOTIDE SEQUENCE [LARGE SCALE GENOMIC DNA]</scope>
    <source>
        <strain evidence="10 11">DSM 436</strain>
    </source>
</reference>
<dbReference type="eggNOG" id="COG3227">
    <property type="taxonomic scope" value="Bacteria"/>
</dbReference>
<evidence type="ECO:0000256" key="6">
    <source>
        <dbReference type="ARBA" id="ARBA00022833"/>
    </source>
</evidence>
<dbReference type="SUPFAM" id="SSF55486">
    <property type="entry name" value="Metalloproteases ('zincins'), catalytic domain"/>
    <property type="match status" value="1"/>
</dbReference>
<evidence type="ECO:0000256" key="3">
    <source>
        <dbReference type="ARBA" id="ARBA00022723"/>
    </source>
</evidence>
<dbReference type="InterPro" id="IPR050728">
    <property type="entry name" value="Zinc_Metalloprotease_M4"/>
</dbReference>
<proteinExistence type="inferred from homology"/>
<evidence type="ECO:0000256" key="2">
    <source>
        <dbReference type="ARBA" id="ARBA00022670"/>
    </source>
</evidence>
<organism evidence="10 11">
    <name type="scientific">Chondromyces apiculatus DSM 436</name>
    <dbReference type="NCBI Taxonomy" id="1192034"/>
    <lineage>
        <taxon>Bacteria</taxon>
        <taxon>Pseudomonadati</taxon>
        <taxon>Myxococcota</taxon>
        <taxon>Polyangia</taxon>
        <taxon>Polyangiales</taxon>
        <taxon>Polyangiaceae</taxon>
        <taxon>Chondromyces</taxon>
    </lineage>
</organism>
<dbReference type="Pfam" id="PF07504">
    <property type="entry name" value="FTP"/>
    <property type="match status" value="1"/>
</dbReference>
<dbReference type="SUPFAM" id="SSF74853">
    <property type="entry name" value="Lamin A/C globular tail domain"/>
    <property type="match status" value="1"/>
</dbReference>
<dbReference type="SUPFAM" id="SSF89260">
    <property type="entry name" value="Collagen-binding domain"/>
    <property type="match status" value="1"/>
</dbReference>
<dbReference type="InterPro" id="IPR011096">
    <property type="entry name" value="FTP_domain"/>
</dbReference>
<dbReference type="STRING" id="1192034.CAP_4464"/>
<dbReference type="Gene3D" id="2.60.120.380">
    <property type="match status" value="1"/>
</dbReference>
<evidence type="ECO:0000313" key="11">
    <source>
        <dbReference type="Proteomes" id="UP000019678"/>
    </source>
</evidence>
<dbReference type="Pfam" id="PF01447">
    <property type="entry name" value="Peptidase_M4"/>
    <property type="match status" value="1"/>
</dbReference>
<dbReference type="InterPro" id="IPR023612">
    <property type="entry name" value="Peptidase_M4"/>
</dbReference>
<dbReference type="PRINTS" id="PR00730">
    <property type="entry name" value="THERMOLYSIN"/>
</dbReference>
<dbReference type="AlphaFoldDB" id="A0A017T7E0"/>
<evidence type="ECO:0000256" key="4">
    <source>
        <dbReference type="ARBA" id="ARBA00022729"/>
    </source>
</evidence>
<comment type="caution">
    <text evidence="10">The sequence shown here is derived from an EMBL/GenBank/DDBJ whole genome shotgun (WGS) entry which is preliminary data.</text>
</comment>
<dbReference type="EMBL" id="ASRX01000033">
    <property type="protein sequence ID" value="EYF04496.1"/>
    <property type="molecule type" value="Genomic_DNA"/>
</dbReference>
<dbReference type="PANTHER" id="PTHR33794">
    <property type="entry name" value="BACILLOLYSIN"/>
    <property type="match status" value="1"/>
</dbReference>
<accession>A0A017T7E0</accession>
<feature type="domain" description="LTD" evidence="9">
    <location>
        <begin position="651"/>
        <end position="837"/>
    </location>
</feature>
<dbReference type="GO" id="GO:0006508">
    <property type="term" value="P:proteolysis"/>
    <property type="evidence" value="ECO:0007669"/>
    <property type="project" value="UniProtKB-KW"/>
</dbReference>
<comment type="similarity">
    <text evidence="1">Belongs to the peptidase M4 family.</text>
</comment>